<dbReference type="InterPro" id="IPR058888">
    <property type="entry name" value="LLG1-like"/>
</dbReference>
<evidence type="ECO:0000313" key="4">
    <source>
        <dbReference type="Proteomes" id="UP001291623"/>
    </source>
</evidence>
<dbReference type="PANTHER" id="PTHR31533:SF12">
    <property type="entry name" value="GPI-ANCHORED PROTEIN LORELEI-LIKE"/>
    <property type="match status" value="1"/>
</dbReference>
<reference evidence="3" key="1">
    <citation type="submission" date="2023-12" db="EMBL/GenBank/DDBJ databases">
        <title>Genome assembly of Anisodus tanguticus.</title>
        <authorList>
            <person name="Wang Y.-J."/>
        </authorList>
    </citation>
    <scope>NUCLEOTIDE SEQUENCE</scope>
    <source>
        <strain evidence="3">KB-2021</strain>
        <tissue evidence="3">Leaf</tissue>
    </source>
</reference>
<accession>A0AAE1VHL9</accession>
<dbReference type="Pfam" id="PF26578">
    <property type="entry name" value="LLG1"/>
    <property type="match status" value="1"/>
</dbReference>
<dbReference type="AlphaFoldDB" id="A0AAE1VHL9"/>
<keyword evidence="4" id="KW-1185">Reference proteome</keyword>
<feature type="domain" description="GPI-anchored protein LLG1-like" evidence="2">
    <location>
        <begin position="54"/>
        <end position="129"/>
    </location>
</feature>
<name>A0AAE1VHL9_9SOLA</name>
<evidence type="ECO:0000256" key="1">
    <source>
        <dbReference type="SAM" id="SignalP"/>
    </source>
</evidence>
<proteinExistence type="predicted"/>
<dbReference type="InterPro" id="IPR039307">
    <property type="entry name" value="LORELEI-like"/>
</dbReference>
<dbReference type="PANTHER" id="PTHR31533">
    <property type="entry name" value="GPI-ANCHORED PROTEIN LLG1-RELATED-RELATED"/>
    <property type="match status" value="1"/>
</dbReference>
<keyword evidence="1" id="KW-0732">Signal</keyword>
<protein>
    <recommendedName>
        <fullName evidence="2">GPI-anchored protein LLG1-like domain-containing protein</fullName>
    </recommendedName>
</protein>
<gene>
    <name evidence="3" type="ORF">RND71_020476</name>
</gene>
<comment type="caution">
    <text evidence="3">The sequence shown here is derived from an EMBL/GenBank/DDBJ whole genome shotgun (WGS) entry which is preliminary data.</text>
</comment>
<evidence type="ECO:0000259" key="2">
    <source>
        <dbReference type="Pfam" id="PF26578"/>
    </source>
</evidence>
<evidence type="ECO:0000313" key="3">
    <source>
        <dbReference type="EMBL" id="KAK4361524.1"/>
    </source>
</evidence>
<sequence length="153" mass="16983">MAFERSCFFLFFFFLAVGLASSSPAYISYDVLKVHMLGGRDLLETFLVKDNCPIDFEKEDFSPLTGQCKGPIYNPLICCNGFKQIACRYPKEINDLDNGCATGLFYIINKHFPLDLFDNICKEGKDGLDCATTTGPAVNKPRGTAAPKSRGRN</sequence>
<organism evidence="3 4">
    <name type="scientific">Anisodus tanguticus</name>
    <dbReference type="NCBI Taxonomy" id="243964"/>
    <lineage>
        <taxon>Eukaryota</taxon>
        <taxon>Viridiplantae</taxon>
        <taxon>Streptophyta</taxon>
        <taxon>Embryophyta</taxon>
        <taxon>Tracheophyta</taxon>
        <taxon>Spermatophyta</taxon>
        <taxon>Magnoliopsida</taxon>
        <taxon>eudicotyledons</taxon>
        <taxon>Gunneridae</taxon>
        <taxon>Pentapetalae</taxon>
        <taxon>asterids</taxon>
        <taxon>lamiids</taxon>
        <taxon>Solanales</taxon>
        <taxon>Solanaceae</taxon>
        <taxon>Solanoideae</taxon>
        <taxon>Hyoscyameae</taxon>
        <taxon>Anisodus</taxon>
    </lineage>
</organism>
<dbReference type="Proteomes" id="UP001291623">
    <property type="component" value="Unassembled WGS sequence"/>
</dbReference>
<feature type="chain" id="PRO_5042150940" description="GPI-anchored protein LLG1-like domain-containing protein" evidence="1">
    <location>
        <begin position="23"/>
        <end position="153"/>
    </location>
</feature>
<dbReference type="EMBL" id="JAVYJV010000010">
    <property type="protein sequence ID" value="KAK4361524.1"/>
    <property type="molecule type" value="Genomic_DNA"/>
</dbReference>
<feature type="signal peptide" evidence="1">
    <location>
        <begin position="1"/>
        <end position="22"/>
    </location>
</feature>